<dbReference type="OrthoDB" id="350754at2"/>
<dbReference type="RefSeq" id="WP_052407178.1">
    <property type="nucleotide sequence ID" value="NZ_JOEF01000005.1"/>
</dbReference>
<dbReference type="eggNOG" id="COG1925">
    <property type="taxonomic scope" value="Bacteria"/>
</dbReference>
<feature type="signal peptide" evidence="11">
    <location>
        <begin position="1"/>
        <end position="15"/>
    </location>
</feature>
<evidence type="ECO:0000256" key="7">
    <source>
        <dbReference type="ARBA" id="ARBA00022490"/>
    </source>
</evidence>
<dbReference type="InterPro" id="IPR035895">
    <property type="entry name" value="HPr-like_sf"/>
</dbReference>
<evidence type="ECO:0000256" key="11">
    <source>
        <dbReference type="SAM" id="SignalP"/>
    </source>
</evidence>
<comment type="catalytic activity">
    <reaction evidence="1">
        <text>dihydroxyacetone + phosphoenolpyruvate = dihydroxyacetone phosphate + pyruvate</text>
        <dbReference type="Rhea" id="RHEA:18381"/>
        <dbReference type="ChEBI" id="CHEBI:15361"/>
        <dbReference type="ChEBI" id="CHEBI:16016"/>
        <dbReference type="ChEBI" id="CHEBI:57642"/>
        <dbReference type="ChEBI" id="CHEBI:58702"/>
        <dbReference type="EC" id="2.7.1.121"/>
    </reaction>
</comment>
<keyword evidence="14" id="KW-0418">Kinase</keyword>
<dbReference type="AlphaFoldDB" id="A0A1G9XQP3"/>
<dbReference type="Gene3D" id="3.30.1340.10">
    <property type="entry name" value="HPr-like"/>
    <property type="match status" value="1"/>
</dbReference>
<keyword evidence="8" id="KW-0808">Transferase</keyword>
<dbReference type="Gene3D" id="3.40.50.510">
    <property type="entry name" value="Phosphotransferase system, mannose-type IIA component"/>
    <property type="match status" value="1"/>
</dbReference>
<evidence type="ECO:0000313" key="15">
    <source>
        <dbReference type="Proteomes" id="UP000183376"/>
    </source>
</evidence>
<evidence type="ECO:0000256" key="4">
    <source>
        <dbReference type="ARBA" id="ARBA00004496"/>
    </source>
</evidence>
<evidence type="ECO:0000256" key="9">
    <source>
        <dbReference type="ARBA" id="ARBA00022683"/>
    </source>
</evidence>
<dbReference type="Proteomes" id="UP000183376">
    <property type="component" value="Chromosome I"/>
</dbReference>
<reference evidence="14 15" key="1">
    <citation type="submission" date="2016-10" db="EMBL/GenBank/DDBJ databases">
        <authorList>
            <person name="de Groot N.N."/>
        </authorList>
    </citation>
    <scope>NUCLEOTIDE SEQUENCE [LARGE SCALE GENOMIC DNA]</scope>
    <source>
        <strain evidence="14 15">DSM 44149</strain>
    </source>
</reference>
<keyword evidence="7" id="KW-0963">Cytoplasm</keyword>
<evidence type="ECO:0000256" key="8">
    <source>
        <dbReference type="ARBA" id="ARBA00022679"/>
    </source>
</evidence>
<dbReference type="PRINTS" id="PR00107">
    <property type="entry name" value="PHOSPHOCPHPR"/>
</dbReference>
<dbReference type="Pfam" id="PF00381">
    <property type="entry name" value="PTS-HPr"/>
    <property type="match status" value="1"/>
</dbReference>
<dbReference type="InterPro" id="IPR012844">
    <property type="entry name" value="DhaM_N"/>
</dbReference>
<organism evidence="14 15">
    <name type="scientific">Allokutzneria albata</name>
    <name type="common">Kibdelosporangium albatum</name>
    <dbReference type="NCBI Taxonomy" id="211114"/>
    <lineage>
        <taxon>Bacteria</taxon>
        <taxon>Bacillati</taxon>
        <taxon>Actinomycetota</taxon>
        <taxon>Actinomycetes</taxon>
        <taxon>Pseudonocardiales</taxon>
        <taxon>Pseudonocardiaceae</taxon>
        <taxon>Allokutzneria</taxon>
    </lineage>
</organism>
<evidence type="ECO:0000256" key="3">
    <source>
        <dbReference type="ARBA" id="ARBA00003681"/>
    </source>
</evidence>
<dbReference type="PROSITE" id="PS00589">
    <property type="entry name" value="PTS_HPR_SER"/>
    <property type="match status" value="1"/>
</dbReference>
<evidence type="ECO:0000259" key="12">
    <source>
        <dbReference type="PROSITE" id="PS51096"/>
    </source>
</evidence>
<dbReference type="SUPFAM" id="SSF55594">
    <property type="entry name" value="HPr-like"/>
    <property type="match status" value="1"/>
</dbReference>
<dbReference type="PROSITE" id="PS00369">
    <property type="entry name" value="PTS_HPR_HIS"/>
    <property type="match status" value="1"/>
</dbReference>
<comment type="subcellular location">
    <subcellularLocation>
        <location evidence="4">Cytoplasm</location>
    </subcellularLocation>
</comment>
<dbReference type="PANTHER" id="PTHR38594:SF1">
    <property type="entry name" value="PEP-DEPENDENT DIHYDROXYACETONE KINASE, PHOSPHORYL DONOR SUBUNIT DHAM"/>
    <property type="match status" value="1"/>
</dbReference>
<dbReference type="EC" id="2.7.1.121" evidence="5"/>
<proteinExistence type="predicted"/>
<comment type="subunit">
    <text evidence="10">Homodimer. The dihydroxyacetone kinase complex is composed of a homodimer of DhaM, a homodimer of DhaK and the subunit DhaL.</text>
</comment>
<dbReference type="SUPFAM" id="SSF53062">
    <property type="entry name" value="PTS system fructose IIA component-like"/>
    <property type="match status" value="1"/>
</dbReference>
<dbReference type="PROSITE" id="PS51350">
    <property type="entry name" value="PTS_HPR_DOM"/>
    <property type="match status" value="1"/>
</dbReference>
<dbReference type="GO" id="GO:0005737">
    <property type="term" value="C:cytoplasm"/>
    <property type="evidence" value="ECO:0007669"/>
    <property type="project" value="UniProtKB-SubCell"/>
</dbReference>
<dbReference type="GO" id="GO:0016020">
    <property type="term" value="C:membrane"/>
    <property type="evidence" value="ECO:0007669"/>
    <property type="project" value="InterPro"/>
</dbReference>
<protein>
    <recommendedName>
        <fullName evidence="6">Phosphocarrier protein HPr</fullName>
        <ecNumber evidence="5">2.7.1.121</ecNumber>
    </recommendedName>
</protein>
<dbReference type="InterPro" id="IPR000032">
    <property type="entry name" value="HPr-like"/>
</dbReference>
<feature type="domain" description="PTS EIIA type-4" evidence="12">
    <location>
        <begin position="2"/>
        <end position="126"/>
    </location>
</feature>
<evidence type="ECO:0000256" key="5">
    <source>
        <dbReference type="ARBA" id="ARBA00012095"/>
    </source>
</evidence>
<dbReference type="InterPro" id="IPR001020">
    <property type="entry name" value="PTS_HPr_His_P_site"/>
</dbReference>
<dbReference type="GO" id="GO:0019563">
    <property type="term" value="P:glycerol catabolic process"/>
    <property type="evidence" value="ECO:0007669"/>
    <property type="project" value="InterPro"/>
</dbReference>
<accession>A0A1G9XQP3</accession>
<dbReference type="InterPro" id="IPR036662">
    <property type="entry name" value="PTS_EIIA_man-typ_sf"/>
</dbReference>
<dbReference type="GO" id="GO:0047324">
    <property type="term" value="F:phosphoenolpyruvate-glycerone phosphotransferase activity"/>
    <property type="evidence" value="ECO:0007669"/>
    <property type="project" value="UniProtKB-EC"/>
</dbReference>
<evidence type="ECO:0000313" key="14">
    <source>
        <dbReference type="EMBL" id="SDM99114.1"/>
    </source>
</evidence>
<dbReference type="CDD" id="cd00367">
    <property type="entry name" value="PTS-HPr_like"/>
    <property type="match status" value="1"/>
</dbReference>
<dbReference type="InterPro" id="IPR002114">
    <property type="entry name" value="PTS_HPr_Ser_P_site"/>
</dbReference>
<dbReference type="NCBIfam" id="TIGR01003">
    <property type="entry name" value="PTS_HPr_family"/>
    <property type="match status" value="1"/>
</dbReference>
<keyword evidence="9" id="KW-0598">Phosphotransferase system</keyword>
<feature type="chain" id="PRO_5038944962" description="Phosphocarrier protein HPr" evidence="11">
    <location>
        <begin position="16"/>
        <end position="247"/>
    </location>
</feature>
<evidence type="ECO:0000256" key="6">
    <source>
        <dbReference type="ARBA" id="ARBA00020422"/>
    </source>
</evidence>
<dbReference type="PROSITE" id="PS51096">
    <property type="entry name" value="PTS_EIIA_TYPE_4"/>
    <property type="match status" value="1"/>
</dbReference>
<dbReference type="STRING" id="211114.SAMN04489726_4355"/>
<comment type="function">
    <text evidence="3">General (non sugar-specific) component of the phosphoenolpyruvate-dependent sugar phosphotransferase system (sugar PTS). This major carbohydrate active-transport system catalyzes the phosphorylation of incoming sugar substrates concomitantly with their translocation across the cell membrane. The phosphoryl group from phosphoenolpyruvate (PEP) is transferred to the phosphoryl carrier protein HPr by enzyme I. Phospho-HPr then transfers it to the PTS EIIA domain.</text>
</comment>
<dbReference type="EMBL" id="LT629701">
    <property type="protein sequence ID" value="SDM99114.1"/>
    <property type="molecule type" value="Genomic_DNA"/>
</dbReference>
<dbReference type="GO" id="GO:0009401">
    <property type="term" value="P:phosphoenolpyruvate-dependent sugar phosphotransferase system"/>
    <property type="evidence" value="ECO:0007669"/>
    <property type="project" value="UniProtKB-KW"/>
</dbReference>
<name>A0A1G9XQP3_ALLAB</name>
<comment type="function">
    <text evidence="2">Component of the dihydroxyacetone kinase complex, which is responsible for the phosphoenolpyruvate (PEP)-dependent phosphorylation of dihydroxyacetone. DhaM serves as the phosphoryl donor. Is phosphorylated by phosphoenolpyruvate in an EI- and HPr-dependent reaction, and a phosphorelay system on histidine residues finally leads to phosphoryl transfer to DhaL and dihydroxyacetone.</text>
</comment>
<dbReference type="Pfam" id="PF03610">
    <property type="entry name" value="EIIA-man"/>
    <property type="match status" value="1"/>
</dbReference>
<evidence type="ECO:0000256" key="2">
    <source>
        <dbReference type="ARBA" id="ARBA00002788"/>
    </source>
</evidence>
<evidence type="ECO:0000259" key="13">
    <source>
        <dbReference type="PROSITE" id="PS51350"/>
    </source>
</evidence>
<dbReference type="NCBIfam" id="TIGR02364">
    <property type="entry name" value="dha_pts"/>
    <property type="match status" value="1"/>
</dbReference>
<keyword evidence="11" id="KW-0732">Signal</keyword>
<dbReference type="eggNOG" id="COG3412">
    <property type="taxonomic scope" value="Bacteria"/>
</dbReference>
<evidence type="ECO:0000256" key="10">
    <source>
        <dbReference type="ARBA" id="ARBA00046577"/>
    </source>
</evidence>
<gene>
    <name evidence="14" type="ORF">SAMN04489726_4355</name>
</gene>
<sequence length="247" mass="24909">MRVGLVIVSHSAALAAGVAELAAQMAPDVRIMPAGGTADGGLGTDFDCVSSALERADSGAGVVLLYDLGSAQMTAELAVESLTTPIRAIVADAPLVEGAVAAAVCAQGGADLDAVGSAAAMAHAFVQGEAFDEMELDRHVYGEGDGLLERTVVLRNELGLHARPAALTARAVAELDAEVSIRHGEQEVDARSVLALMGLGARGGDELLVRAVGRDARNAVDTLTELLGSGFGEEHRPGAAPGRGPAG</sequence>
<dbReference type="InterPro" id="IPR004701">
    <property type="entry name" value="PTS_EIIA_man-typ"/>
</dbReference>
<dbReference type="PANTHER" id="PTHR38594">
    <property type="entry name" value="PEP-DEPENDENT DIHYDROXYACETONE KINASE, PHOSPHORYL DONOR SUBUNIT DHAM"/>
    <property type="match status" value="1"/>
</dbReference>
<dbReference type="InterPro" id="IPR039643">
    <property type="entry name" value="DhaM"/>
</dbReference>
<feature type="domain" description="HPr" evidence="13">
    <location>
        <begin position="147"/>
        <end position="234"/>
    </location>
</feature>
<keyword evidence="15" id="KW-1185">Reference proteome</keyword>
<evidence type="ECO:0000256" key="1">
    <source>
        <dbReference type="ARBA" id="ARBA00001113"/>
    </source>
</evidence>